<reference evidence="6 7" key="1">
    <citation type="journal article" date="2013" name="Genome Announc.">
        <title>Genome Sequence of Plesiomonas shigelloides Strain 302-73 (Serotype O1).</title>
        <authorList>
            <person name="Pique N."/>
            <person name="Aquilini E."/>
            <person name="Alioto T."/>
            <person name="Minana-Galbis D."/>
            <person name="Tomas J.M."/>
        </authorList>
    </citation>
    <scope>NUCLEOTIDE SEQUENCE [LARGE SCALE GENOMIC DNA]</scope>
    <source>
        <strain evidence="6 7">302-73</strain>
    </source>
</reference>
<feature type="domain" description="Multidrug resistance protein MdtA-like C-terminal permuted SH3" evidence="5">
    <location>
        <begin position="279"/>
        <end position="338"/>
    </location>
</feature>
<keyword evidence="3" id="KW-0813">Transport</keyword>
<dbReference type="InterPro" id="IPR006143">
    <property type="entry name" value="RND_pump_MFP"/>
</dbReference>
<dbReference type="Gene3D" id="2.40.30.170">
    <property type="match status" value="1"/>
</dbReference>
<dbReference type="Gene3D" id="2.40.50.100">
    <property type="match status" value="1"/>
</dbReference>
<dbReference type="OrthoDB" id="9813967at2"/>
<dbReference type="NCBIfam" id="TIGR01730">
    <property type="entry name" value="RND_mfp"/>
    <property type="match status" value="1"/>
</dbReference>
<comment type="caution">
    <text evidence="6">The sequence shown here is derived from an EMBL/GenBank/DDBJ whole genome shotgun (WGS) entry which is preliminary data.</text>
</comment>
<feature type="domain" description="Multidrug resistance protein MdtA-like barrel-sandwich hybrid" evidence="4">
    <location>
        <begin position="59"/>
        <end position="184"/>
    </location>
</feature>
<evidence type="ECO:0000313" key="6">
    <source>
        <dbReference type="EMBL" id="EON87742.1"/>
    </source>
</evidence>
<dbReference type="SUPFAM" id="SSF111369">
    <property type="entry name" value="HlyD-like secretion proteins"/>
    <property type="match status" value="1"/>
</dbReference>
<gene>
    <name evidence="6" type="ORF">PLESHI_13991</name>
</gene>
<evidence type="ECO:0000259" key="5">
    <source>
        <dbReference type="Pfam" id="PF25967"/>
    </source>
</evidence>
<dbReference type="GO" id="GO:1990281">
    <property type="term" value="C:efflux pump complex"/>
    <property type="evidence" value="ECO:0007669"/>
    <property type="project" value="TreeGrafter"/>
</dbReference>
<dbReference type="Pfam" id="PF25967">
    <property type="entry name" value="RND-MFP_C"/>
    <property type="match status" value="1"/>
</dbReference>
<dbReference type="Proteomes" id="UP000014012">
    <property type="component" value="Unassembled WGS sequence"/>
</dbReference>
<evidence type="ECO:0000256" key="2">
    <source>
        <dbReference type="ARBA" id="ARBA00009477"/>
    </source>
</evidence>
<dbReference type="InterPro" id="IPR058625">
    <property type="entry name" value="MdtA-like_BSH"/>
</dbReference>
<dbReference type="EMBL" id="AQQO01000358">
    <property type="protein sequence ID" value="EON87742.1"/>
    <property type="molecule type" value="Genomic_DNA"/>
</dbReference>
<dbReference type="PANTHER" id="PTHR30469:SF20">
    <property type="entry name" value="EFFLUX RND TRANSPORTER PERIPLASMIC ADAPTOR SUBUNIT"/>
    <property type="match status" value="1"/>
</dbReference>
<dbReference type="Pfam" id="PF25917">
    <property type="entry name" value="BSH_RND"/>
    <property type="match status" value="1"/>
</dbReference>
<evidence type="ECO:0000256" key="1">
    <source>
        <dbReference type="ARBA" id="ARBA00004196"/>
    </source>
</evidence>
<evidence type="ECO:0000259" key="4">
    <source>
        <dbReference type="Pfam" id="PF25917"/>
    </source>
</evidence>
<dbReference type="RefSeq" id="WP_010864399.1">
    <property type="nucleotide sequence ID" value="NZ_KB944511.1"/>
</dbReference>
<sequence>MKLRIALPLITLTLLLQGCKPDAEAPQVPVSRPVKLYTIATETHNTATLPGRLEAGQRAELAFEVAGRLVQLPAQEGQAIKAGQVLAQLDNRDFASKVRSADAEYQRAHADYQRGQTLFNGKQAISRAELEKLRTQSAVAKSALEQARKALRDTQITAPFNGIVSRVLVNNHENINAKQPVVIVQDVSYFEIRLHVTERNLLERHDRNTPLFARIEGIPGREFALSFHSVAKEPDPLTGTYEVVLRMPAPADLNLFSGMTVTVGAGNPPASDQTNAHWLIPAVAVLSDSDNGEHYVWRYNPTTQLTEKVPVKTGQIQGNNIEVISGLSAGEQIIIAGVHAVQAGMPVHPLVTQ</sequence>
<dbReference type="GO" id="GO:0015562">
    <property type="term" value="F:efflux transmembrane transporter activity"/>
    <property type="evidence" value="ECO:0007669"/>
    <property type="project" value="TreeGrafter"/>
</dbReference>
<name>R8AN31_PLESH</name>
<dbReference type="Gene3D" id="1.10.287.470">
    <property type="entry name" value="Helix hairpin bin"/>
    <property type="match status" value="1"/>
</dbReference>
<evidence type="ECO:0000256" key="3">
    <source>
        <dbReference type="ARBA" id="ARBA00022448"/>
    </source>
</evidence>
<dbReference type="InterPro" id="IPR058627">
    <property type="entry name" value="MdtA-like_C"/>
</dbReference>
<dbReference type="PANTHER" id="PTHR30469">
    <property type="entry name" value="MULTIDRUG RESISTANCE PROTEIN MDTA"/>
    <property type="match status" value="1"/>
</dbReference>
<comment type="similarity">
    <text evidence="2">Belongs to the membrane fusion protein (MFP) (TC 8.A.1) family.</text>
</comment>
<protein>
    <submittedName>
        <fullName evidence="6">Acriflavin resistance periplasmic protein</fullName>
    </submittedName>
</protein>
<dbReference type="HOGENOM" id="CLU_018816_1_0_6"/>
<dbReference type="STRING" id="703.SAMEA2665130_02385"/>
<organism evidence="6 7">
    <name type="scientific">Plesiomonas shigelloides 302-73</name>
    <dbReference type="NCBI Taxonomy" id="1315976"/>
    <lineage>
        <taxon>Bacteria</taxon>
        <taxon>Pseudomonadati</taxon>
        <taxon>Pseudomonadota</taxon>
        <taxon>Gammaproteobacteria</taxon>
        <taxon>Enterobacterales</taxon>
        <taxon>Enterobacteriaceae</taxon>
        <taxon>Plesiomonas</taxon>
    </lineage>
</organism>
<comment type="subcellular location">
    <subcellularLocation>
        <location evidence="1">Cell envelope</location>
    </subcellularLocation>
</comment>
<evidence type="ECO:0000313" key="7">
    <source>
        <dbReference type="Proteomes" id="UP000014012"/>
    </source>
</evidence>
<dbReference type="AlphaFoldDB" id="R8AN31"/>
<dbReference type="PROSITE" id="PS51257">
    <property type="entry name" value="PROKAR_LIPOPROTEIN"/>
    <property type="match status" value="1"/>
</dbReference>
<keyword evidence="7" id="KW-1185">Reference proteome</keyword>
<dbReference type="PATRIC" id="fig|1315976.3.peg.2670"/>
<accession>R8AN31</accession>
<dbReference type="Gene3D" id="2.40.420.20">
    <property type="match status" value="1"/>
</dbReference>
<proteinExistence type="inferred from homology"/>